<comment type="catalytic activity">
    <reaction evidence="10">
        <text>ATP + H2O = ADP + phosphate + H(+)</text>
        <dbReference type="Rhea" id="RHEA:13065"/>
        <dbReference type="ChEBI" id="CHEBI:15377"/>
        <dbReference type="ChEBI" id="CHEBI:15378"/>
        <dbReference type="ChEBI" id="CHEBI:30616"/>
        <dbReference type="ChEBI" id="CHEBI:43474"/>
        <dbReference type="ChEBI" id="CHEBI:456216"/>
        <dbReference type="EC" id="5.6.2.4"/>
    </reaction>
</comment>
<dbReference type="PANTHER" id="PTHR11070">
    <property type="entry name" value="UVRD / RECB / PCRA DNA HELICASE FAMILY MEMBER"/>
    <property type="match status" value="1"/>
</dbReference>
<protein>
    <recommendedName>
        <fullName evidence="9">DNA 3'-5' helicase</fullName>
        <ecNumber evidence="9">5.6.2.4</ecNumber>
    </recommendedName>
</protein>
<evidence type="ECO:0000256" key="3">
    <source>
        <dbReference type="ARBA" id="ARBA00022801"/>
    </source>
</evidence>
<dbReference type="InterPro" id="IPR000212">
    <property type="entry name" value="DNA_helicase_UvrD/REP"/>
</dbReference>
<evidence type="ECO:0000256" key="8">
    <source>
        <dbReference type="ARBA" id="ARBA00034617"/>
    </source>
</evidence>
<keyword evidence="5 11" id="KW-0067">ATP-binding</keyword>
<reference evidence="13 14" key="1">
    <citation type="journal article" date="2015" name="Nature">
        <title>rRNA introns, odd ribosomes, and small enigmatic genomes across a large radiation of phyla.</title>
        <authorList>
            <person name="Brown C.T."/>
            <person name="Hug L.A."/>
            <person name="Thomas B.C."/>
            <person name="Sharon I."/>
            <person name="Castelle C.J."/>
            <person name="Singh A."/>
            <person name="Wilkins M.J."/>
            <person name="Williams K.H."/>
            <person name="Banfield J.F."/>
        </authorList>
    </citation>
    <scope>NUCLEOTIDE SEQUENCE [LARGE SCALE GENOMIC DNA]</scope>
</reference>
<evidence type="ECO:0000256" key="10">
    <source>
        <dbReference type="ARBA" id="ARBA00048988"/>
    </source>
</evidence>
<dbReference type="GO" id="GO:0005524">
    <property type="term" value="F:ATP binding"/>
    <property type="evidence" value="ECO:0007669"/>
    <property type="project" value="UniProtKB-UniRule"/>
</dbReference>
<feature type="domain" description="UvrD-like helicase ATP-binding" evidence="12">
    <location>
        <begin position="4"/>
        <end position="263"/>
    </location>
</feature>
<dbReference type="EC" id="5.6.2.4" evidence="9"/>
<dbReference type="InterPro" id="IPR027417">
    <property type="entry name" value="P-loop_NTPase"/>
</dbReference>
<feature type="binding site" evidence="11">
    <location>
        <begin position="25"/>
        <end position="32"/>
    </location>
    <ligand>
        <name>ATP</name>
        <dbReference type="ChEBI" id="CHEBI:30616"/>
    </ligand>
</feature>
<evidence type="ECO:0000256" key="11">
    <source>
        <dbReference type="PROSITE-ProRule" id="PRU00560"/>
    </source>
</evidence>
<sequence length="472" mass="53834">MDFLDLNDQQRKIVEQGDGVVMVKAGPGTGKTKTLISRVAYLILEKHINPANILTLTFTQRAALEMKERLNLILGSNLPTITTFHGLAFNFLTGLVGEIKIISEEDQETLLKKVAGKSKVKISPRALSVIISQHKSTTNPSKKDSEMERLIVDYNKALNQQQLLDFDDLLMQMYKSLEEKNDKRRQLKNLYQYILIDEFQDTNDLQYQIIKMILKDSPNLFVIGDPFQSIYGFRGASAEVFKTLKDDFSAVCEETLGINYRSHSNVVQISNLLFPQSLTLQPASKKGGKVSLVKTLNEYSEADWVIRFISDKIGGTDLLKAQHLVTQVNFSDFAVVFRAHHLSGVLRKQFEESGMPYQIVKEDTPVEGDHIKLLSMHAAKGLEFKFVFICGFEEGLIPYIKNEADLEEEKRLLYVAMTRAKEELYLLYAKKRQKKPNQVSRFKTLLEHPNFLEVEDEAITKIIKKSQISLFN</sequence>
<dbReference type="Pfam" id="PF00580">
    <property type="entry name" value="UvrD-helicase"/>
    <property type="match status" value="1"/>
</dbReference>
<evidence type="ECO:0000313" key="13">
    <source>
        <dbReference type="EMBL" id="KKR83543.1"/>
    </source>
</evidence>
<evidence type="ECO:0000259" key="12">
    <source>
        <dbReference type="PROSITE" id="PS51198"/>
    </source>
</evidence>
<dbReference type="GO" id="GO:0016887">
    <property type="term" value="F:ATP hydrolysis activity"/>
    <property type="evidence" value="ECO:0007669"/>
    <property type="project" value="RHEA"/>
</dbReference>
<evidence type="ECO:0000256" key="7">
    <source>
        <dbReference type="ARBA" id="ARBA00023235"/>
    </source>
</evidence>
<dbReference type="PANTHER" id="PTHR11070:SF2">
    <property type="entry name" value="ATP-DEPENDENT DNA HELICASE SRS2"/>
    <property type="match status" value="1"/>
</dbReference>
<accession>A0A0G0U368</accession>
<dbReference type="Gene3D" id="3.40.50.300">
    <property type="entry name" value="P-loop containing nucleotide triphosphate hydrolases"/>
    <property type="match status" value="3"/>
</dbReference>
<comment type="similarity">
    <text evidence="1">Belongs to the helicase family. UvrD subfamily.</text>
</comment>
<dbReference type="PROSITE" id="PS51198">
    <property type="entry name" value="UVRD_HELICASE_ATP_BIND"/>
    <property type="match status" value="1"/>
</dbReference>
<dbReference type="SUPFAM" id="SSF52540">
    <property type="entry name" value="P-loop containing nucleoside triphosphate hydrolases"/>
    <property type="match status" value="1"/>
</dbReference>
<organism evidence="13 14">
    <name type="scientific">Candidatus Daviesbacteria bacterium GW2011_GWA2_40_9</name>
    <dbReference type="NCBI Taxonomy" id="1618424"/>
    <lineage>
        <taxon>Bacteria</taxon>
        <taxon>Candidatus Daviesiibacteriota</taxon>
    </lineage>
</organism>
<dbReference type="Proteomes" id="UP000034601">
    <property type="component" value="Unassembled WGS sequence"/>
</dbReference>
<name>A0A0G0U368_9BACT</name>
<evidence type="ECO:0000313" key="14">
    <source>
        <dbReference type="Proteomes" id="UP000034601"/>
    </source>
</evidence>
<keyword evidence="4 11" id="KW-0347">Helicase</keyword>
<evidence type="ECO:0000256" key="2">
    <source>
        <dbReference type="ARBA" id="ARBA00022741"/>
    </source>
</evidence>
<gene>
    <name evidence="13" type="ORF">UU29_C0004G0044</name>
</gene>
<dbReference type="GO" id="GO:0000725">
    <property type="term" value="P:recombinational repair"/>
    <property type="evidence" value="ECO:0007669"/>
    <property type="project" value="TreeGrafter"/>
</dbReference>
<dbReference type="GO" id="GO:0033202">
    <property type="term" value="C:DNA helicase complex"/>
    <property type="evidence" value="ECO:0007669"/>
    <property type="project" value="TreeGrafter"/>
</dbReference>
<dbReference type="CDD" id="cd18807">
    <property type="entry name" value="SF1_C_UvrD"/>
    <property type="match status" value="1"/>
</dbReference>
<dbReference type="InterPro" id="IPR014017">
    <property type="entry name" value="DNA_helicase_UvrD-like_C"/>
</dbReference>
<keyword evidence="6" id="KW-0238">DNA-binding</keyword>
<evidence type="ECO:0000256" key="9">
    <source>
        <dbReference type="ARBA" id="ARBA00034808"/>
    </source>
</evidence>
<dbReference type="AlphaFoldDB" id="A0A0G0U368"/>
<dbReference type="EMBL" id="LCAB01000004">
    <property type="protein sequence ID" value="KKR83543.1"/>
    <property type="molecule type" value="Genomic_DNA"/>
</dbReference>
<comment type="caution">
    <text evidence="13">The sequence shown here is derived from an EMBL/GenBank/DDBJ whole genome shotgun (WGS) entry which is preliminary data.</text>
</comment>
<keyword evidence="3 11" id="KW-0378">Hydrolase</keyword>
<keyword evidence="7" id="KW-0413">Isomerase</keyword>
<evidence type="ECO:0000256" key="4">
    <source>
        <dbReference type="ARBA" id="ARBA00022806"/>
    </source>
</evidence>
<dbReference type="CDD" id="cd17932">
    <property type="entry name" value="DEXQc_UvrD"/>
    <property type="match status" value="1"/>
</dbReference>
<dbReference type="Pfam" id="PF13361">
    <property type="entry name" value="UvrD_C"/>
    <property type="match status" value="2"/>
</dbReference>
<proteinExistence type="inferred from homology"/>
<dbReference type="InterPro" id="IPR014016">
    <property type="entry name" value="UvrD-like_ATP-bd"/>
</dbReference>
<dbReference type="InterPro" id="IPR013986">
    <property type="entry name" value="DExx_box_DNA_helicase_dom_sf"/>
</dbReference>
<comment type="catalytic activity">
    <reaction evidence="8">
        <text>Couples ATP hydrolysis with the unwinding of duplex DNA by translocating in the 3'-5' direction.</text>
        <dbReference type="EC" id="5.6.2.4"/>
    </reaction>
</comment>
<dbReference type="Gene3D" id="1.10.10.160">
    <property type="match status" value="1"/>
</dbReference>
<evidence type="ECO:0000256" key="6">
    <source>
        <dbReference type="ARBA" id="ARBA00023125"/>
    </source>
</evidence>
<evidence type="ECO:0000256" key="5">
    <source>
        <dbReference type="ARBA" id="ARBA00022840"/>
    </source>
</evidence>
<dbReference type="GO" id="GO:0003677">
    <property type="term" value="F:DNA binding"/>
    <property type="evidence" value="ECO:0007669"/>
    <property type="project" value="UniProtKB-KW"/>
</dbReference>
<dbReference type="GO" id="GO:0043138">
    <property type="term" value="F:3'-5' DNA helicase activity"/>
    <property type="evidence" value="ECO:0007669"/>
    <property type="project" value="UniProtKB-EC"/>
</dbReference>
<dbReference type="GO" id="GO:0005829">
    <property type="term" value="C:cytosol"/>
    <property type="evidence" value="ECO:0007669"/>
    <property type="project" value="TreeGrafter"/>
</dbReference>
<keyword evidence="2 11" id="KW-0547">Nucleotide-binding</keyword>
<dbReference type="PATRIC" id="fig|1618424.3.peg.267"/>
<evidence type="ECO:0000256" key="1">
    <source>
        <dbReference type="ARBA" id="ARBA00009922"/>
    </source>
</evidence>